<keyword evidence="3" id="KW-1185">Reference proteome</keyword>
<sequence>MTRHKKTRKMSRHEHSSRTAHLASPMKGVNGRNPEYVRGGWCEDVLLRLLDGGREGGKEGGQTHKYTLLTTIKGTSRPLTAELGRPWALSPLTGGDLRYDG</sequence>
<feature type="region of interest" description="Disordered" evidence="1">
    <location>
        <begin position="1"/>
        <end position="34"/>
    </location>
</feature>
<dbReference type="AlphaFoldDB" id="A0A5B7F672"/>
<protein>
    <submittedName>
        <fullName evidence="2">Uncharacterized protein</fullName>
    </submittedName>
</protein>
<dbReference type="Proteomes" id="UP000324222">
    <property type="component" value="Unassembled WGS sequence"/>
</dbReference>
<proteinExistence type="predicted"/>
<evidence type="ECO:0000313" key="3">
    <source>
        <dbReference type="Proteomes" id="UP000324222"/>
    </source>
</evidence>
<evidence type="ECO:0000313" key="2">
    <source>
        <dbReference type="EMBL" id="MPC41095.1"/>
    </source>
</evidence>
<comment type="caution">
    <text evidence="2">The sequence shown here is derived from an EMBL/GenBank/DDBJ whole genome shotgun (WGS) entry which is preliminary data.</text>
</comment>
<organism evidence="2 3">
    <name type="scientific">Portunus trituberculatus</name>
    <name type="common">Swimming crab</name>
    <name type="synonym">Neptunus trituberculatus</name>
    <dbReference type="NCBI Taxonomy" id="210409"/>
    <lineage>
        <taxon>Eukaryota</taxon>
        <taxon>Metazoa</taxon>
        <taxon>Ecdysozoa</taxon>
        <taxon>Arthropoda</taxon>
        <taxon>Crustacea</taxon>
        <taxon>Multicrustacea</taxon>
        <taxon>Malacostraca</taxon>
        <taxon>Eumalacostraca</taxon>
        <taxon>Eucarida</taxon>
        <taxon>Decapoda</taxon>
        <taxon>Pleocyemata</taxon>
        <taxon>Brachyura</taxon>
        <taxon>Eubrachyura</taxon>
        <taxon>Portunoidea</taxon>
        <taxon>Portunidae</taxon>
        <taxon>Portuninae</taxon>
        <taxon>Portunus</taxon>
    </lineage>
</organism>
<reference evidence="2 3" key="1">
    <citation type="submission" date="2019-05" db="EMBL/GenBank/DDBJ databases">
        <title>Another draft genome of Portunus trituberculatus and its Hox gene families provides insights of decapod evolution.</title>
        <authorList>
            <person name="Jeong J.-H."/>
            <person name="Song I."/>
            <person name="Kim S."/>
            <person name="Choi T."/>
            <person name="Kim D."/>
            <person name="Ryu S."/>
            <person name="Kim W."/>
        </authorList>
    </citation>
    <scope>NUCLEOTIDE SEQUENCE [LARGE SCALE GENOMIC DNA]</scope>
    <source>
        <tissue evidence="2">Muscle</tissue>
    </source>
</reference>
<gene>
    <name evidence="2" type="ORF">E2C01_034676</name>
</gene>
<name>A0A5B7F672_PORTR</name>
<dbReference type="EMBL" id="VSRR010004923">
    <property type="protein sequence ID" value="MPC41095.1"/>
    <property type="molecule type" value="Genomic_DNA"/>
</dbReference>
<accession>A0A5B7F672</accession>
<feature type="compositionally biased region" description="Basic residues" evidence="1">
    <location>
        <begin position="1"/>
        <end position="12"/>
    </location>
</feature>
<evidence type="ECO:0000256" key="1">
    <source>
        <dbReference type="SAM" id="MobiDB-lite"/>
    </source>
</evidence>